<evidence type="ECO:0000256" key="2">
    <source>
        <dbReference type="ARBA" id="ARBA00022771"/>
    </source>
</evidence>
<dbReference type="Pfam" id="PF01753">
    <property type="entry name" value="zf-MYND"/>
    <property type="match status" value="1"/>
</dbReference>
<protein>
    <recommendedName>
        <fullName evidence="5">MYND-type domain-containing protein</fullName>
    </recommendedName>
</protein>
<dbReference type="InterPro" id="IPR027974">
    <property type="entry name" value="DUF4470"/>
</dbReference>
<organism evidence="6 7">
    <name type="scientific">Aspergillus mulundensis</name>
    <dbReference type="NCBI Taxonomy" id="1810919"/>
    <lineage>
        <taxon>Eukaryota</taxon>
        <taxon>Fungi</taxon>
        <taxon>Dikarya</taxon>
        <taxon>Ascomycota</taxon>
        <taxon>Pezizomycotina</taxon>
        <taxon>Eurotiomycetes</taxon>
        <taxon>Eurotiomycetidae</taxon>
        <taxon>Eurotiales</taxon>
        <taxon>Aspergillaceae</taxon>
        <taxon>Aspergillus</taxon>
        <taxon>Aspergillus subgen. Nidulantes</taxon>
    </lineage>
</organism>
<keyword evidence="3" id="KW-0862">Zinc</keyword>
<dbReference type="InterPro" id="IPR002893">
    <property type="entry name" value="Znf_MYND"/>
</dbReference>
<evidence type="ECO:0000256" key="4">
    <source>
        <dbReference type="PROSITE-ProRule" id="PRU00134"/>
    </source>
</evidence>
<dbReference type="Proteomes" id="UP000256690">
    <property type="component" value="Unassembled WGS sequence"/>
</dbReference>
<evidence type="ECO:0000259" key="5">
    <source>
        <dbReference type="PROSITE" id="PS50865"/>
    </source>
</evidence>
<dbReference type="Gene3D" id="6.10.140.2220">
    <property type="match status" value="1"/>
</dbReference>
<proteinExistence type="predicted"/>
<dbReference type="PROSITE" id="PS01360">
    <property type="entry name" value="ZF_MYND_1"/>
    <property type="match status" value="1"/>
</dbReference>
<keyword evidence="2 4" id="KW-0863">Zinc-finger</keyword>
<dbReference type="STRING" id="1810919.A0A3D8SIF0"/>
<sequence length="598" mass="68419">MAASRFICANWANAHNSDCSKEGRSACEKCLLVAYCGRSCQTAHWPQHRLDCRSPLNETTWLPDWAQGQRVPSFVGRGVSPGGTKYFWGDVPAIDVVQLDRNEGDGYADELRLLFPASMDLRNIVKTIAQLPARYKKPIEITINNSDIDIVARNVILLLVSVSVQNVSKAVDCIIHLWYSALIRESDLDILRTQIRPLIEPVCKNIEERKFEGFVKQTFNFGQRSFTIVLHSLSWKHVLSCLDVPAGLTAERAREVRRAVTIGGLPRDNQQLFLYCQGPSQRLAHEKFRDDGLLLPFEYPRHEFRFPNPTIFQGHILWRLKPDADPLCSWSSEEVATMHMGPVTADLHGRLFFYLRETLRAFVLRLRNTKVSWKIYQLTTMDLIGKLSPDSFTRIEAANLIGPDYYGVNRTLVIMTDLLQPPTENPHATLVTFFPHAVEDNLTDADNLQNPGPRSDAIRRAVQTYLPFTRLPTSENDPDILRRQIALKVIATWDHVWDRVVIRHQLREAAAFLGVKMKDEHTIVEQWPQQLKLRPGQPGAKEEFERHLADGISNKLRYVEWVRVHPQDVTSHPELDGTRLAAELRRLQEIVRAKRSLT</sequence>
<keyword evidence="1" id="KW-0479">Metal-binding</keyword>
<evidence type="ECO:0000313" key="6">
    <source>
        <dbReference type="EMBL" id="RDW86109.1"/>
    </source>
</evidence>
<dbReference type="AlphaFoldDB" id="A0A3D8SIF0"/>
<gene>
    <name evidence="6" type="ORF">DSM5745_02751</name>
</gene>
<evidence type="ECO:0000256" key="3">
    <source>
        <dbReference type="ARBA" id="ARBA00022833"/>
    </source>
</evidence>
<dbReference type="OrthoDB" id="5282002at2759"/>
<name>A0A3D8SIF0_9EURO</name>
<dbReference type="RefSeq" id="XP_026605633.1">
    <property type="nucleotide sequence ID" value="XM_026744767.1"/>
</dbReference>
<dbReference type="Pfam" id="PF14737">
    <property type="entry name" value="DUF4470"/>
    <property type="match status" value="1"/>
</dbReference>
<reference evidence="6 7" key="1">
    <citation type="journal article" date="2018" name="IMA Fungus">
        <title>IMA Genome-F 9: Draft genome sequence of Annulohypoxylon stygium, Aspergillus mulundensis, Berkeleyomyces basicola (syn. Thielaviopsis basicola), Ceratocystis smalleyi, two Cercospora beticola strains, Coleophoma cylindrospora, Fusarium fracticaudum, Phialophora cf. hyalina, and Morchella septimelata.</title>
        <authorList>
            <person name="Wingfield B.D."/>
            <person name="Bills G.F."/>
            <person name="Dong Y."/>
            <person name="Huang W."/>
            <person name="Nel W.J."/>
            <person name="Swalarsk-Parry B.S."/>
            <person name="Vaghefi N."/>
            <person name="Wilken P.M."/>
            <person name="An Z."/>
            <person name="de Beer Z.W."/>
            <person name="De Vos L."/>
            <person name="Chen L."/>
            <person name="Duong T.A."/>
            <person name="Gao Y."/>
            <person name="Hammerbacher A."/>
            <person name="Kikkert J.R."/>
            <person name="Li Y."/>
            <person name="Li H."/>
            <person name="Li K."/>
            <person name="Li Q."/>
            <person name="Liu X."/>
            <person name="Ma X."/>
            <person name="Naidoo K."/>
            <person name="Pethybridge S.J."/>
            <person name="Sun J."/>
            <person name="Steenkamp E.T."/>
            <person name="van der Nest M.A."/>
            <person name="van Wyk S."/>
            <person name="Wingfield M.J."/>
            <person name="Xiong C."/>
            <person name="Yue Q."/>
            <person name="Zhang X."/>
        </authorList>
    </citation>
    <scope>NUCLEOTIDE SEQUENCE [LARGE SCALE GENOMIC DNA]</scope>
    <source>
        <strain evidence="6 7">DSM 5745</strain>
    </source>
</reference>
<keyword evidence="7" id="KW-1185">Reference proteome</keyword>
<evidence type="ECO:0000256" key="1">
    <source>
        <dbReference type="ARBA" id="ARBA00022723"/>
    </source>
</evidence>
<dbReference type="GeneID" id="38113121"/>
<dbReference type="SUPFAM" id="SSF144232">
    <property type="entry name" value="HIT/MYND zinc finger-like"/>
    <property type="match status" value="1"/>
</dbReference>
<dbReference type="GO" id="GO:0008270">
    <property type="term" value="F:zinc ion binding"/>
    <property type="evidence" value="ECO:0007669"/>
    <property type="project" value="UniProtKB-KW"/>
</dbReference>
<dbReference type="EMBL" id="PVWQ01000003">
    <property type="protein sequence ID" value="RDW86109.1"/>
    <property type="molecule type" value="Genomic_DNA"/>
</dbReference>
<accession>A0A3D8SIF0</accession>
<feature type="domain" description="MYND-type" evidence="5">
    <location>
        <begin position="5"/>
        <end position="52"/>
    </location>
</feature>
<dbReference type="PROSITE" id="PS50865">
    <property type="entry name" value="ZF_MYND_2"/>
    <property type="match status" value="1"/>
</dbReference>
<comment type="caution">
    <text evidence="6">The sequence shown here is derived from an EMBL/GenBank/DDBJ whole genome shotgun (WGS) entry which is preliminary data.</text>
</comment>
<evidence type="ECO:0000313" key="7">
    <source>
        <dbReference type="Proteomes" id="UP000256690"/>
    </source>
</evidence>